<dbReference type="Gene3D" id="1.10.630.10">
    <property type="entry name" value="Cytochrome P450"/>
    <property type="match status" value="1"/>
</dbReference>
<dbReference type="InterPro" id="IPR050665">
    <property type="entry name" value="Cytochrome_P450_Monooxygen"/>
</dbReference>
<dbReference type="Proteomes" id="UP001188597">
    <property type="component" value="Unassembled WGS sequence"/>
</dbReference>
<dbReference type="AlphaFoldDB" id="A0AA89ADY5"/>
<evidence type="ECO:0000313" key="11">
    <source>
        <dbReference type="EMBL" id="KAK2998696.1"/>
    </source>
</evidence>
<evidence type="ECO:0000256" key="6">
    <source>
        <dbReference type="ARBA" id="ARBA00022989"/>
    </source>
</evidence>
<dbReference type="InterPro" id="IPR036396">
    <property type="entry name" value="Cyt_P450_sf"/>
</dbReference>
<dbReference type="SUPFAM" id="SSF48264">
    <property type="entry name" value="Cytochrome P450"/>
    <property type="match status" value="1"/>
</dbReference>
<evidence type="ECO:0000256" key="7">
    <source>
        <dbReference type="ARBA" id="ARBA00023002"/>
    </source>
</evidence>
<keyword evidence="6" id="KW-1133">Transmembrane helix</keyword>
<proteinExistence type="inferred from homology"/>
<organism evidence="11 12">
    <name type="scientific">Escallonia herrerae</name>
    <dbReference type="NCBI Taxonomy" id="1293975"/>
    <lineage>
        <taxon>Eukaryota</taxon>
        <taxon>Viridiplantae</taxon>
        <taxon>Streptophyta</taxon>
        <taxon>Embryophyta</taxon>
        <taxon>Tracheophyta</taxon>
        <taxon>Spermatophyta</taxon>
        <taxon>Magnoliopsida</taxon>
        <taxon>eudicotyledons</taxon>
        <taxon>Gunneridae</taxon>
        <taxon>Pentapetalae</taxon>
        <taxon>asterids</taxon>
        <taxon>campanulids</taxon>
        <taxon>Escalloniales</taxon>
        <taxon>Escalloniaceae</taxon>
        <taxon>Escallonia</taxon>
    </lineage>
</organism>
<comment type="caution">
    <text evidence="11">The sequence shown here is derived from an EMBL/GenBank/DDBJ whole genome shotgun (WGS) entry which is preliminary data.</text>
</comment>
<accession>A0AA89ADY5</accession>
<dbReference type="GO" id="GO:0016705">
    <property type="term" value="F:oxidoreductase activity, acting on paired donors, with incorporation or reduction of molecular oxygen"/>
    <property type="evidence" value="ECO:0007669"/>
    <property type="project" value="InterPro"/>
</dbReference>
<evidence type="ECO:0000256" key="8">
    <source>
        <dbReference type="ARBA" id="ARBA00023004"/>
    </source>
</evidence>
<dbReference type="EMBL" id="JAVXUP010003536">
    <property type="protein sequence ID" value="KAK2998696.1"/>
    <property type="molecule type" value="Genomic_DNA"/>
</dbReference>
<keyword evidence="7" id="KW-0560">Oxidoreductase</keyword>
<reference evidence="11" key="1">
    <citation type="submission" date="2022-12" db="EMBL/GenBank/DDBJ databases">
        <title>Draft genome assemblies for two species of Escallonia (Escalloniales).</title>
        <authorList>
            <person name="Chanderbali A."/>
            <person name="Dervinis C."/>
            <person name="Anghel I."/>
            <person name="Soltis D."/>
            <person name="Soltis P."/>
            <person name="Zapata F."/>
        </authorList>
    </citation>
    <scope>NUCLEOTIDE SEQUENCE</scope>
    <source>
        <strain evidence="11">UCBG64.0493</strain>
        <tissue evidence="11">Leaf</tissue>
    </source>
</reference>
<keyword evidence="5" id="KW-0479">Metal-binding</keyword>
<protein>
    <recommendedName>
        <fullName evidence="13">Cytochrome P450</fullName>
    </recommendedName>
</protein>
<evidence type="ECO:0008006" key="13">
    <source>
        <dbReference type="Google" id="ProtNLM"/>
    </source>
</evidence>
<evidence type="ECO:0000256" key="5">
    <source>
        <dbReference type="ARBA" id="ARBA00022723"/>
    </source>
</evidence>
<evidence type="ECO:0000256" key="2">
    <source>
        <dbReference type="ARBA" id="ARBA00010617"/>
    </source>
</evidence>
<dbReference type="PANTHER" id="PTHR24282:SF260">
    <property type="entry name" value="CYTOCHROME P450 714C2-LIKE"/>
    <property type="match status" value="1"/>
</dbReference>
<dbReference type="GO" id="GO:0020037">
    <property type="term" value="F:heme binding"/>
    <property type="evidence" value="ECO:0007669"/>
    <property type="project" value="InterPro"/>
</dbReference>
<keyword evidence="4" id="KW-0812">Transmembrane</keyword>
<evidence type="ECO:0000256" key="10">
    <source>
        <dbReference type="ARBA" id="ARBA00023136"/>
    </source>
</evidence>
<keyword evidence="8" id="KW-0408">Iron</keyword>
<dbReference type="PANTHER" id="PTHR24282">
    <property type="entry name" value="CYTOCHROME P450 FAMILY MEMBER"/>
    <property type="match status" value="1"/>
</dbReference>
<evidence type="ECO:0000256" key="9">
    <source>
        <dbReference type="ARBA" id="ARBA00023033"/>
    </source>
</evidence>
<evidence type="ECO:0000313" key="12">
    <source>
        <dbReference type="Proteomes" id="UP001188597"/>
    </source>
</evidence>
<keyword evidence="10" id="KW-0472">Membrane</keyword>
<dbReference type="GO" id="GO:0004497">
    <property type="term" value="F:monooxygenase activity"/>
    <property type="evidence" value="ECO:0007669"/>
    <property type="project" value="UniProtKB-KW"/>
</dbReference>
<keyword evidence="3" id="KW-0349">Heme</keyword>
<evidence type="ECO:0000256" key="1">
    <source>
        <dbReference type="ARBA" id="ARBA00004370"/>
    </source>
</evidence>
<gene>
    <name evidence="11" type="ORF">RJ639_022717</name>
</gene>
<evidence type="ECO:0000256" key="3">
    <source>
        <dbReference type="ARBA" id="ARBA00022617"/>
    </source>
</evidence>
<dbReference type="GO" id="GO:0005506">
    <property type="term" value="F:iron ion binding"/>
    <property type="evidence" value="ECO:0007669"/>
    <property type="project" value="InterPro"/>
</dbReference>
<keyword evidence="9" id="KW-0503">Monooxygenase</keyword>
<comment type="similarity">
    <text evidence="2">Belongs to the cytochrome P450 family.</text>
</comment>
<sequence>MKKIKQQIWSKVTTTAKEDDHGHHLGKGSALSHDWFTNVFPHIDQWQKEYGTIFTYSLRNIQILCITDPEMVKGPPLGNGIVSSSGTYWARQRKIIAPEFYLDKVKV</sequence>
<evidence type="ECO:0000256" key="4">
    <source>
        <dbReference type="ARBA" id="ARBA00022692"/>
    </source>
</evidence>
<name>A0AA89ADY5_9ASTE</name>
<comment type="subcellular location">
    <subcellularLocation>
        <location evidence="1">Membrane</location>
    </subcellularLocation>
</comment>
<dbReference type="GO" id="GO:0016020">
    <property type="term" value="C:membrane"/>
    <property type="evidence" value="ECO:0007669"/>
    <property type="project" value="UniProtKB-SubCell"/>
</dbReference>
<keyword evidence="12" id="KW-1185">Reference proteome</keyword>